<keyword evidence="6" id="KW-0325">Glycoprotein</keyword>
<feature type="transmembrane region" description="Helical" evidence="9">
    <location>
        <begin position="594"/>
        <end position="619"/>
    </location>
</feature>
<feature type="transmembrane region" description="Helical" evidence="9">
    <location>
        <begin position="145"/>
        <end position="166"/>
    </location>
</feature>
<feature type="domain" description="PLAT" evidence="10">
    <location>
        <begin position="1"/>
        <end position="52"/>
    </location>
</feature>
<comment type="subcellular location">
    <subcellularLocation>
        <location evidence="1">Membrane</location>
        <topology evidence="1">Multi-pass membrane protein</topology>
    </subcellularLocation>
</comment>
<accession>A0A819J5N3</accession>
<evidence type="ECO:0000256" key="1">
    <source>
        <dbReference type="ARBA" id="ARBA00004141"/>
    </source>
</evidence>
<dbReference type="GO" id="GO:0005262">
    <property type="term" value="F:calcium channel activity"/>
    <property type="evidence" value="ECO:0007669"/>
    <property type="project" value="TreeGrafter"/>
</dbReference>
<gene>
    <name evidence="11" type="ORF">OKA104_LOCUS25614</name>
</gene>
<comment type="caution">
    <text evidence="11">The sequence shown here is derived from an EMBL/GenBank/DDBJ whole genome shotgun (WGS) entry which is preliminary data.</text>
</comment>
<keyword evidence="5 9" id="KW-0472">Membrane</keyword>
<dbReference type="InterPro" id="IPR046791">
    <property type="entry name" value="Polycystin_dom"/>
</dbReference>
<feature type="transmembrane region" description="Helical" evidence="9">
    <location>
        <begin position="345"/>
        <end position="364"/>
    </location>
</feature>
<dbReference type="InterPro" id="IPR003915">
    <property type="entry name" value="PKD_2"/>
</dbReference>
<organism evidence="11 12">
    <name type="scientific">Adineta steineri</name>
    <dbReference type="NCBI Taxonomy" id="433720"/>
    <lineage>
        <taxon>Eukaryota</taxon>
        <taxon>Metazoa</taxon>
        <taxon>Spiralia</taxon>
        <taxon>Gnathifera</taxon>
        <taxon>Rotifera</taxon>
        <taxon>Eurotatoria</taxon>
        <taxon>Bdelloidea</taxon>
        <taxon>Adinetida</taxon>
        <taxon>Adinetidae</taxon>
        <taxon>Adineta</taxon>
    </lineage>
</organism>
<dbReference type="GO" id="GO:0016020">
    <property type="term" value="C:membrane"/>
    <property type="evidence" value="ECO:0007669"/>
    <property type="project" value="UniProtKB-SubCell"/>
</dbReference>
<keyword evidence="3 9" id="KW-0812">Transmembrane</keyword>
<protein>
    <recommendedName>
        <fullName evidence="10">PLAT domain-containing protein</fullName>
    </recommendedName>
</protein>
<evidence type="ECO:0000256" key="4">
    <source>
        <dbReference type="ARBA" id="ARBA00022989"/>
    </source>
</evidence>
<feature type="disulfide bond" evidence="7">
    <location>
        <begin position="454"/>
        <end position="463"/>
    </location>
</feature>
<evidence type="ECO:0000256" key="5">
    <source>
        <dbReference type="ARBA" id="ARBA00023136"/>
    </source>
</evidence>
<evidence type="ECO:0000256" key="3">
    <source>
        <dbReference type="ARBA" id="ARBA00022692"/>
    </source>
</evidence>
<feature type="transmembrane region" description="Helical" evidence="9">
    <location>
        <begin position="209"/>
        <end position="232"/>
    </location>
</feature>
<feature type="non-terminal residue" evidence="11">
    <location>
        <position position="916"/>
    </location>
</feature>
<feature type="transmembrane region" description="Helical" evidence="9">
    <location>
        <begin position="728"/>
        <end position="750"/>
    </location>
</feature>
<reference evidence="11" key="1">
    <citation type="submission" date="2021-02" db="EMBL/GenBank/DDBJ databases">
        <authorList>
            <person name="Nowell W R."/>
        </authorList>
    </citation>
    <scope>NUCLEOTIDE SEQUENCE</scope>
</reference>
<evidence type="ECO:0000256" key="2">
    <source>
        <dbReference type="ARBA" id="ARBA00007200"/>
    </source>
</evidence>
<sequence>IWHDNSGEGSSASWFLKYIIVRDLQTMDKFYFISQQWFAVEKDEGRIERILPIASDAEKQEFSYVLSKKAYHSISDGHLWFSIFSRPPSNKFTRVQRCTCCFVLFFTSMLINIMYYDLSNEANTSSETHNGALSIGPFYIAPQQIGIGIMVELFTLIPSLLIVQFFRRIQPRQQISQLREALYKMKSTRKTSTNVHAINKKKSSITFPWWCLFIAYGVSLVIIVISIFFIIIRGIEFGDVKTQQWLTSVLTGFFSSVIFTQPIKIICLAIFFICFCRNSKDEKETSEYINDDDEFNTSNDEEYLHSLEYHSIFSSQSRKSMNRLNENEVIYARDQRLKEIQMWAIIREYLIYFTFAILVFVITYSNREHNSFYQVNHLRAYFLNQRQTTVDYTKINTIDQYWYWLENSFVSNIRAQQWYNGDIPQYLNGFLNDKSNRLIGWATMRQLRIKSELCPDQRVISICEDSYNFVNEETQLFQPGWTTNVTTEEFSSSIIKAFNYSTSDELDTYSYAGEFATYRGGGYVYEFRGRLSDMKTNLSTLHQLDWIDEKTRAVFIQLTLYNPSVQLLTAVTLLAEFLPTGGVYTTTHFEPINFYTFTSILQLVCTIFYIFFIIYFIIIEIQLIFELRLKYFYQFWSLIQLGIIGCSLGSIGVYFWRFQETNRLSELFEQTNGYIYINLQLAVYVNDILTFLLGYCCFFSMIKCLHLLRFNQQISLFAETLKYCAKALISFSIMFAIVFISFLSLFYLLFVSKLSSCSSLLTTAQMLFEMTLMKFDASQIMGADAFLGPLCFALFMFLVVFVCLSMFLSIINDSFRHAKDNQKEDQIILSFMLMKFLRWTGKVIGWNDNVIHFYDYLGLKKASESEIQEEQDSRMRSQYSDPTDNFVDRIDQLLEALDKIYVDQQADLLRLKKAGV</sequence>
<keyword evidence="4 9" id="KW-1133">Transmembrane helix</keyword>
<dbReference type="PRINTS" id="PR01433">
    <property type="entry name" value="POLYCYSTIN2"/>
</dbReference>
<dbReference type="InterPro" id="IPR051223">
    <property type="entry name" value="Polycystin"/>
</dbReference>
<evidence type="ECO:0000313" key="12">
    <source>
        <dbReference type="Proteomes" id="UP000663881"/>
    </source>
</evidence>
<evidence type="ECO:0000256" key="8">
    <source>
        <dbReference type="PROSITE-ProRule" id="PRU00152"/>
    </source>
</evidence>
<dbReference type="PROSITE" id="PS50095">
    <property type="entry name" value="PLAT"/>
    <property type="match status" value="1"/>
</dbReference>
<dbReference type="PANTHER" id="PTHR10877:SF150">
    <property type="entry name" value="REJ DOMAIN-CONTAINING PROTEIN"/>
    <property type="match status" value="1"/>
</dbReference>
<dbReference type="GO" id="GO:0005509">
    <property type="term" value="F:calcium ion binding"/>
    <property type="evidence" value="ECO:0007669"/>
    <property type="project" value="InterPro"/>
</dbReference>
<dbReference type="PANTHER" id="PTHR10877">
    <property type="entry name" value="POLYCYSTIN FAMILY MEMBER"/>
    <property type="match status" value="1"/>
</dbReference>
<name>A0A819J5N3_9BILA</name>
<feature type="transmembrane region" description="Helical" evidence="9">
    <location>
        <begin position="95"/>
        <end position="116"/>
    </location>
</feature>
<evidence type="ECO:0000256" key="6">
    <source>
        <dbReference type="ARBA" id="ARBA00023180"/>
    </source>
</evidence>
<dbReference type="EMBL" id="CAJOAY010002163">
    <property type="protein sequence ID" value="CAF3927247.1"/>
    <property type="molecule type" value="Genomic_DNA"/>
</dbReference>
<proteinExistence type="inferred from homology"/>
<feature type="transmembrane region" description="Helical" evidence="9">
    <location>
        <begin position="786"/>
        <end position="811"/>
    </location>
</feature>
<dbReference type="Proteomes" id="UP000663881">
    <property type="component" value="Unassembled WGS sequence"/>
</dbReference>
<feature type="transmembrane region" description="Helical" evidence="9">
    <location>
        <begin position="688"/>
        <end position="708"/>
    </location>
</feature>
<dbReference type="InterPro" id="IPR001024">
    <property type="entry name" value="PLAT/LH2_dom"/>
</dbReference>
<dbReference type="Pfam" id="PF08016">
    <property type="entry name" value="PKD_channel"/>
    <property type="match status" value="1"/>
</dbReference>
<dbReference type="Gene3D" id="2.60.60.20">
    <property type="entry name" value="PLAT/LH2 domain"/>
    <property type="match status" value="1"/>
</dbReference>
<comment type="caution">
    <text evidence="8">Lacks conserved residue(s) required for the propagation of feature annotation.</text>
</comment>
<dbReference type="GO" id="GO:0050982">
    <property type="term" value="P:detection of mechanical stimulus"/>
    <property type="evidence" value="ECO:0007669"/>
    <property type="project" value="TreeGrafter"/>
</dbReference>
<dbReference type="InterPro" id="IPR013122">
    <property type="entry name" value="PKD1_2_channel"/>
</dbReference>
<evidence type="ECO:0000256" key="7">
    <source>
        <dbReference type="PIRSR" id="PIRSR603915-2"/>
    </source>
</evidence>
<feature type="transmembrane region" description="Helical" evidence="9">
    <location>
        <begin position="252"/>
        <end position="276"/>
    </location>
</feature>
<feature type="transmembrane region" description="Helical" evidence="9">
    <location>
        <begin position="631"/>
        <end position="656"/>
    </location>
</feature>
<evidence type="ECO:0000256" key="9">
    <source>
        <dbReference type="SAM" id="Phobius"/>
    </source>
</evidence>
<dbReference type="AlphaFoldDB" id="A0A819J5N3"/>
<evidence type="ECO:0000313" key="11">
    <source>
        <dbReference type="EMBL" id="CAF3927247.1"/>
    </source>
</evidence>
<comment type="similarity">
    <text evidence="2">Belongs to the polycystin family.</text>
</comment>
<evidence type="ECO:0000259" key="10">
    <source>
        <dbReference type="PROSITE" id="PS50095"/>
    </source>
</evidence>
<dbReference type="Pfam" id="PF20519">
    <property type="entry name" value="Polycystin_dom"/>
    <property type="match status" value="1"/>
</dbReference>